<name>A0ABQ5N9V7_9CLOT</name>
<feature type="transmembrane region" description="Helical" evidence="1">
    <location>
        <begin position="500"/>
        <end position="522"/>
    </location>
</feature>
<proteinExistence type="predicted"/>
<comment type="caution">
    <text evidence="2">The sequence shown here is derived from an EMBL/GenBank/DDBJ whole genome shotgun (WGS) entry which is preliminary data.</text>
</comment>
<accession>A0ABQ5N9V7</accession>
<dbReference type="RefSeq" id="WP_264851354.1">
    <property type="nucleotide sequence ID" value="NZ_BRXR01000001.1"/>
</dbReference>
<gene>
    <name evidence="2" type="ORF">bsdE14_34530</name>
</gene>
<evidence type="ECO:0000313" key="3">
    <source>
        <dbReference type="Proteomes" id="UP001208567"/>
    </source>
</evidence>
<feature type="transmembrane region" description="Helical" evidence="1">
    <location>
        <begin position="466"/>
        <end position="488"/>
    </location>
</feature>
<evidence type="ECO:0000313" key="2">
    <source>
        <dbReference type="EMBL" id="GLC32043.1"/>
    </source>
</evidence>
<feature type="transmembrane region" description="Helical" evidence="1">
    <location>
        <begin position="434"/>
        <end position="454"/>
    </location>
</feature>
<dbReference type="SUPFAM" id="SSF82171">
    <property type="entry name" value="DPP6 N-terminal domain-like"/>
    <property type="match status" value="1"/>
</dbReference>
<sequence length="523" mass="59305">MFKKSMIGLSIVMLIAIFSINFYLNFKLRAAPPSNEWSKEVLLTEGKIQSPKLIKYKDSYTVAYGDGKNIKIIKVDSIGRKIAEKVIPIKSGKLKDIYLFTNDKDLFMVSQIIVGNSQNIVYLRGNENYDFDEVETIQNVSEVVHIDNNVMALGFWNKIELIDFRENKKADINVYDYRFLMGSKNKDGYILAYLASNGDIQYVTVKNGRISEPKIGGILPEITYTYFQKATLIANNNDVDVLMEYKYRLPGSPGEFIDTKLLTFSLDSNKYNSGPVRVNGENIVLSNISQFSNGKENSILATASRDYGKKKSFEDILKFDVKNGKFVKTTPLSRSNELSVEASGSEDTAVFCDVLSSDNYKLYMVSSREDFKKANNTVRINELKLALVDTLDSMIYSSGYIIIYSMLWVLPCLLIAAILTVLEYRLSKKGRHFAFIFACIIATLIKCYFVNKISYGRYRMMLPQLLSPWAGIGICILISAVFYIPGYFNYKKDEGNITISLPFSVSLFLESFFTVMLFGSFLV</sequence>
<keyword evidence="3" id="KW-1185">Reference proteome</keyword>
<keyword evidence="1" id="KW-0472">Membrane</keyword>
<organism evidence="2 3">
    <name type="scientific">Clostridium omnivorum</name>
    <dbReference type="NCBI Taxonomy" id="1604902"/>
    <lineage>
        <taxon>Bacteria</taxon>
        <taxon>Bacillati</taxon>
        <taxon>Bacillota</taxon>
        <taxon>Clostridia</taxon>
        <taxon>Eubacteriales</taxon>
        <taxon>Clostridiaceae</taxon>
        <taxon>Clostridium</taxon>
    </lineage>
</organism>
<feature type="transmembrane region" description="Helical" evidence="1">
    <location>
        <begin position="401"/>
        <end position="422"/>
    </location>
</feature>
<evidence type="ECO:0000256" key="1">
    <source>
        <dbReference type="SAM" id="Phobius"/>
    </source>
</evidence>
<dbReference type="EMBL" id="BRXR01000001">
    <property type="protein sequence ID" value="GLC32043.1"/>
    <property type="molecule type" value="Genomic_DNA"/>
</dbReference>
<reference evidence="2 3" key="1">
    <citation type="journal article" date="2024" name="Int. J. Syst. Evol. Microbiol.">
        <title>Clostridium omnivorum sp. nov., isolated from anoxic soil under the treatment of reductive soil disinfestation.</title>
        <authorList>
            <person name="Ueki A."/>
            <person name="Tonouchi A."/>
            <person name="Kaku N."/>
            <person name="Honma S."/>
            <person name="Ueki K."/>
        </authorList>
    </citation>
    <scope>NUCLEOTIDE SEQUENCE [LARGE SCALE GENOMIC DNA]</scope>
    <source>
        <strain evidence="2 3">E14</strain>
    </source>
</reference>
<keyword evidence="1" id="KW-1133">Transmembrane helix</keyword>
<dbReference type="Proteomes" id="UP001208567">
    <property type="component" value="Unassembled WGS sequence"/>
</dbReference>
<protein>
    <submittedName>
        <fullName evidence="2">Uncharacterized protein</fullName>
    </submittedName>
</protein>
<keyword evidence="1" id="KW-0812">Transmembrane</keyword>